<feature type="region of interest" description="Disordered" evidence="7">
    <location>
        <begin position="1"/>
        <end position="96"/>
    </location>
</feature>
<evidence type="ECO:0000259" key="9">
    <source>
        <dbReference type="Pfam" id="PF01435"/>
    </source>
</evidence>
<feature type="region of interest" description="Disordered" evidence="7">
    <location>
        <begin position="190"/>
        <end position="247"/>
    </location>
</feature>
<organism evidence="10 11">
    <name type="scientific">Streptomyces siamensis</name>
    <dbReference type="NCBI Taxonomy" id="1274986"/>
    <lineage>
        <taxon>Bacteria</taxon>
        <taxon>Bacillati</taxon>
        <taxon>Actinomycetota</taxon>
        <taxon>Actinomycetes</taxon>
        <taxon>Kitasatosporales</taxon>
        <taxon>Streptomycetaceae</taxon>
        <taxon>Streptomyces</taxon>
    </lineage>
</organism>
<gene>
    <name evidence="10" type="ORF">GCM10023335_23340</name>
</gene>
<accession>A0ABP9IQ93</accession>
<sequence>MAGTRERSVATAAVDPADVVAPASAGVSDGFAATGSTDESVPIEPTGVGVPASARATDGPDPAEPTGGRIRSGRTVAPEPAGRGDPAAPRDAMSGATAVRPSAARAWEPPPWLWVTLALFVVQVPALIGHVFAVAEGLGPLGAAGRGRFVTAVLSLVQLLPLFFLLAAVLALLFPAVRCRAIERRHGLLPPDHPLVAPAPGPPPAPSGWPTEQEAGPTPSGWPTEQEAGPTPSGSPTEPEARPTPSATHFHQEMQAFLDEHAPGVRLRISTRSGLSARVYPGGRRATRIGVFAPLVHLWDTDAAAARAVLLHEVGHLRRGEQHVAGLGSPFTALVRVWPYVLAVFVVVPVALLLVTGNATATLTLAEVVLVLFSVPKVLLLVVAALWSAELDADRWAVHAAGPDALVRALRRLEQGDHGGLARLHHPPVRLRVWCATREESGAVQLLSALLWPSALLAQLLLAALGAVPAYELLGASRERATREALGLAHHALIADPAWWVTLAVVLLWPLVRRVRVAPGGRIAATSARVHAAAVLFPATVLLVGLLPLVSRPSGGVFADDTDERRPAPTGAPSGRSGGAGGTPTACPSPSAPAAPPRPRGLPSFTDGPSPAPGSTVSLPADVTRTFHAVAVTSLEPLSGTRAQQAAAFGDRMRQAHWTLHDDGRLTADVPEVPALRSTGVRDATRWLTGRRTDHSDVSTTATWVEARLLVARDGTPIRLDLVRAASQSLRAVVDCQEFTTTSSTAVRLSLTLGQE</sequence>
<evidence type="ECO:0000256" key="7">
    <source>
        <dbReference type="SAM" id="MobiDB-lite"/>
    </source>
</evidence>
<keyword evidence="3" id="KW-0479">Metal-binding</keyword>
<keyword evidence="8" id="KW-0812">Transmembrane</keyword>
<dbReference type="Proteomes" id="UP001501759">
    <property type="component" value="Unassembled WGS sequence"/>
</dbReference>
<keyword evidence="4" id="KW-0378">Hydrolase</keyword>
<feature type="transmembrane region" description="Helical" evidence="8">
    <location>
        <begin position="337"/>
        <end position="356"/>
    </location>
</feature>
<feature type="transmembrane region" description="Helical" evidence="8">
    <location>
        <begin position="446"/>
        <end position="468"/>
    </location>
</feature>
<keyword evidence="5" id="KW-0862">Zinc</keyword>
<evidence type="ECO:0000256" key="8">
    <source>
        <dbReference type="SAM" id="Phobius"/>
    </source>
</evidence>
<proteinExistence type="predicted"/>
<feature type="compositionally biased region" description="Pro residues" evidence="7">
    <location>
        <begin position="191"/>
        <end position="207"/>
    </location>
</feature>
<reference evidence="11" key="1">
    <citation type="journal article" date="2019" name="Int. J. Syst. Evol. Microbiol.">
        <title>The Global Catalogue of Microorganisms (GCM) 10K type strain sequencing project: providing services to taxonomists for standard genome sequencing and annotation.</title>
        <authorList>
            <consortium name="The Broad Institute Genomics Platform"/>
            <consortium name="The Broad Institute Genome Sequencing Center for Infectious Disease"/>
            <person name="Wu L."/>
            <person name="Ma J."/>
        </authorList>
    </citation>
    <scope>NUCLEOTIDE SEQUENCE [LARGE SCALE GENOMIC DNA]</scope>
    <source>
        <strain evidence="11">JCM 18409</strain>
    </source>
</reference>
<feature type="transmembrane region" description="Helical" evidence="8">
    <location>
        <begin position="112"/>
        <end position="133"/>
    </location>
</feature>
<keyword evidence="6" id="KW-0482">Metalloprotease</keyword>
<feature type="transmembrane region" description="Helical" evidence="8">
    <location>
        <begin position="530"/>
        <end position="550"/>
    </location>
</feature>
<evidence type="ECO:0000256" key="5">
    <source>
        <dbReference type="ARBA" id="ARBA00022833"/>
    </source>
</evidence>
<feature type="transmembrane region" description="Helical" evidence="8">
    <location>
        <begin position="368"/>
        <end position="387"/>
    </location>
</feature>
<evidence type="ECO:0000256" key="4">
    <source>
        <dbReference type="ARBA" id="ARBA00022801"/>
    </source>
</evidence>
<evidence type="ECO:0000256" key="2">
    <source>
        <dbReference type="ARBA" id="ARBA00022670"/>
    </source>
</evidence>
<feature type="domain" description="Peptidase M48" evidence="9">
    <location>
        <begin position="285"/>
        <end position="433"/>
    </location>
</feature>
<name>A0ABP9IQ93_9ACTN</name>
<evidence type="ECO:0000256" key="3">
    <source>
        <dbReference type="ARBA" id="ARBA00022723"/>
    </source>
</evidence>
<evidence type="ECO:0000256" key="6">
    <source>
        <dbReference type="ARBA" id="ARBA00023049"/>
    </source>
</evidence>
<protein>
    <recommendedName>
        <fullName evidence="9">Peptidase M48 domain-containing protein</fullName>
    </recommendedName>
</protein>
<evidence type="ECO:0000256" key="1">
    <source>
        <dbReference type="ARBA" id="ARBA00001947"/>
    </source>
</evidence>
<comment type="caution">
    <text evidence="10">The sequence shown here is derived from an EMBL/GenBank/DDBJ whole genome shotgun (WGS) entry which is preliminary data.</text>
</comment>
<feature type="transmembrane region" description="Helical" evidence="8">
    <location>
        <begin position="488"/>
        <end position="509"/>
    </location>
</feature>
<feature type="region of interest" description="Disordered" evidence="7">
    <location>
        <begin position="557"/>
        <end position="619"/>
    </location>
</feature>
<dbReference type="EMBL" id="BAABKB010000004">
    <property type="protein sequence ID" value="GAA5006047.1"/>
    <property type="molecule type" value="Genomic_DNA"/>
</dbReference>
<dbReference type="Pfam" id="PF01435">
    <property type="entry name" value="Peptidase_M48"/>
    <property type="match status" value="1"/>
</dbReference>
<feature type="compositionally biased region" description="Low complexity" evidence="7">
    <location>
        <begin position="9"/>
        <end position="30"/>
    </location>
</feature>
<evidence type="ECO:0000313" key="11">
    <source>
        <dbReference type="Proteomes" id="UP001501759"/>
    </source>
</evidence>
<keyword evidence="11" id="KW-1185">Reference proteome</keyword>
<keyword evidence="8" id="KW-0472">Membrane</keyword>
<feature type="transmembrane region" description="Helical" evidence="8">
    <location>
        <begin position="153"/>
        <end position="177"/>
    </location>
</feature>
<keyword evidence="2" id="KW-0645">Protease</keyword>
<evidence type="ECO:0000313" key="10">
    <source>
        <dbReference type="EMBL" id="GAA5006047.1"/>
    </source>
</evidence>
<keyword evidence="8" id="KW-1133">Transmembrane helix</keyword>
<feature type="compositionally biased region" description="Pro residues" evidence="7">
    <location>
        <begin position="590"/>
        <end position="600"/>
    </location>
</feature>
<comment type="cofactor">
    <cofactor evidence="1">
        <name>Zn(2+)</name>
        <dbReference type="ChEBI" id="CHEBI:29105"/>
    </cofactor>
</comment>
<dbReference type="InterPro" id="IPR001915">
    <property type="entry name" value="Peptidase_M48"/>
</dbReference>